<dbReference type="RefSeq" id="XP_052738660.1">
    <property type="nucleotide sequence ID" value="XM_052882700.1"/>
</dbReference>
<keyword evidence="1" id="KW-0812">Transmembrane</keyword>
<sequence>MFWVDKEQHNMNTVPNKAEDESCFCTTSLKSELDDVSLRRMVDLGSRIDRLYLGKYIPLREQKLLQRLARTRAVYDDIRAQIISDSTVSHTVSKSTKCDDCSRHEVSVRDLDDTEISSAVLGIINMADRGEIGTKKLHHGCSCCSCSSEINIHEPYFKRRKIKRPYISGNGSKAKEKRRSNKQQAVRLKTKPIRSDPCTCTFESFKKHSKQIQDAHLRPPSLFDLQPTTDEEAKQKRRTISEIVRTSNHNLKQLNICIKDKISKGMTKVRKSHTRLQELLTKNQPKDNIPSNVTRGTKEKIVQKYSHDIASDHEISLLVKNDSFKKSKEGGKKQIIKYCNCDSEPEKCILKLKHKKISRNNQYLRGINYNIRTEGRKAGESLRQMNHKIQAQKLPKGKIIKTRKPALLNKQTRQMNNISFTKRPKIKKVQTLDIPNTKKNELRHKYIQSDKNIPGLEILTDASLRPYQYSRVTNGRKEPLKNTKWYLQQQGSQIKLLNDTKTRGSALKRCYCALKLKVKTSKSKNKGQRTNKFTFEKPASTFLNDGQKITGHKRMQGKSVRTKPNCVCQCDSHQNIQLKNARKANDLDSIFQVQDIRSTSSLTTDFKKSEKDKYAQSLITFHDNTPIPVVNGKNSRQGDSSGILYKQAVRVDSSVSFNIKFDKVSAYGDQNVTKSSDIKSLITPKQKTYQIPKLDNYKENLETLYIDSANQMNKRYFHTGFSLRRCCNKLKLHIKKTIKKFRKKMVQSTKRSGVKSIDTSNKSTKIESKYLKSSKPCECEPITCISGEINPYICIQRAAHNKRLIEAGSNTTRSKSESTSSATYPENKKSVEVRYKLREKEKKMLTNKQDQKRSIENEFIPIFSSVTKSEQSIKIGSTLSFKIELYKNKLPTKENKLMLKNTTKRINNKEKIKRFKIINVGQIETQVQGPWTHKGSVASSILKRCNCSLNLQKKKQMSVSETKRSKTFLFQTPRIYTVARVMIKNKHNSIKSGTIYSAHSISRPVSQFKKYRQQIKELVTPNKETFENNQVVRICSSLKRTVRTKVIQDTNNKRKVKTNTTTTLSPLYVHQSSQQHTITRFLPRSNKSVSARKRNLNYQTNQTNFINTDGSGVRNIVEMPKFRGIKGKRDIGAVKIGSNVSFSIEFNKKKFLPQSTTTTPVFDNFFSIKRIKRNKLHDRSKNSFKQTNSRKTPLKRCFCCLDLNSNMKPKVPFHQTIKVGRVSVQNNPKLITKELYYVRPQSLAANLNQKIKNVTFSNSRNQCLCQDNEDIVSEDIKTILPYMPKKINGTSSTTILPPHNEIMKSKKRKKKGGKRLTRKRSHIYLNNIQTKGTKGRKNIFGIKYFIRYCTQILRKNINKNNKMMFSNYENSTKPNQCLSKPRIYEKTFHTNPIVNLLHQSIYTKQECNAKTCKLKNIKPISLNVETNTKRKTVSNKKTGANLAKVRSMKDVHVQRNKVRFLNTANPTINLKREKKNIYTLSNTNHPQPVKSKHTQLGRIKINKEELFKGAGDRYLNNKRETCFSKMPLFEMQLDSGNYNILNKDQVIDNVIHSNTKCKKKPLIEVQLDSKKFHILNKEEVFDKVIKTKTKRGGFIGSLLDAVSVIHRKSCKCQRCDCASRKIVGEKAKGKSYDSLKHQKYKNRRVGEHLDHTCDIYMASLRKRRFLSVYRMFPSFYPHFLSLLHAWKQFMEILMFILAAVVWSPCILCMELCRACMCCFFCTG</sequence>
<gene>
    <name evidence="3" type="primary">LOC128198286</name>
</gene>
<dbReference type="GeneID" id="128198286"/>
<name>A0ABM3LHV3_BICAN</name>
<dbReference type="Proteomes" id="UP001652582">
    <property type="component" value="Chromosome 7"/>
</dbReference>
<keyword evidence="1" id="KW-1133">Transmembrane helix</keyword>
<reference evidence="3" key="1">
    <citation type="submission" date="2025-08" db="UniProtKB">
        <authorList>
            <consortium name="RefSeq"/>
        </authorList>
    </citation>
    <scope>IDENTIFICATION</scope>
</reference>
<proteinExistence type="predicted"/>
<evidence type="ECO:0000313" key="2">
    <source>
        <dbReference type="Proteomes" id="UP001652582"/>
    </source>
</evidence>
<keyword evidence="1" id="KW-0472">Membrane</keyword>
<protein>
    <submittedName>
        <fullName evidence="3">Uncharacterized protein LOC128198286</fullName>
    </submittedName>
</protein>
<feature type="transmembrane region" description="Helical" evidence="1">
    <location>
        <begin position="1689"/>
        <end position="1709"/>
    </location>
</feature>
<organism evidence="2 3">
    <name type="scientific">Bicyclus anynana</name>
    <name type="common">Squinting bush brown butterfly</name>
    <dbReference type="NCBI Taxonomy" id="110368"/>
    <lineage>
        <taxon>Eukaryota</taxon>
        <taxon>Metazoa</taxon>
        <taxon>Ecdysozoa</taxon>
        <taxon>Arthropoda</taxon>
        <taxon>Hexapoda</taxon>
        <taxon>Insecta</taxon>
        <taxon>Pterygota</taxon>
        <taxon>Neoptera</taxon>
        <taxon>Endopterygota</taxon>
        <taxon>Lepidoptera</taxon>
        <taxon>Glossata</taxon>
        <taxon>Ditrysia</taxon>
        <taxon>Papilionoidea</taxon>
        <taxon>Nymphalidae</taxon>
        <taxon>Satyrinae</taxon>
        <taxon>Satyrini</taxon>
        <taxon>Mycalesina</taxon>
        <taxon>Bicyclus</taxon>
    </lineage>
</organism>
<evidence type="ECO:0000313" key="3">
    <source>
        <dbReference type="RefSeq" id="XP_052738660.1"/>
    </source>
</evidence>
<keyword evidence="2" id="KW-1185">Reference proteome</keyword>
<accession>A0ABM3LHV3</accession>
<evidence type="ECO:0000256" key="1">
    <source>
        <dbReference type="SAM" id="Phobius"/>
    </source>
</evidence>